<proteinExistence type="predicted"/>
<sequence>MQVFNCEACGHLIYFESLQCVHCGAAQAFLPDQLRVGVLPAIPDSSPSNTSQTAPVARYRPCAHRYNISLCNFAIEASDPHHLCVSCRQTEWLPDASDPANELRWAKIEVAKRRLYYTLAKLGLLGAGAPMAAQPRFSLLADIPGAAPIMTGHYSGMITLNVVEADDDERAKRRLALREPYRTLIGHLRHESGHFYWDQLIAYTPWLEPFRALFGYESYNYGEALQHYYGKDPFNTDWRQNFISAYATSHAWEDWAETWAHYLHMVDLMETAASYHTSITVPDIPSAGQQLICNPLGPQPADFDLMQQQWVPLTLLHNSLNRSLGHEDAYPFAISATAWRKLRFVHEVISDYRNKSAAALLAN</sequence>
<feature type="domain" description="Zinc-ribbon" evidence="1">
    <location>
        <begin position="3"/>
        <end position="97"/>
    </location>
</feature>
<dbReference type="InterPro" id="IPR031321">
    <property type="entry name" value="UCP012641"/>
</dbReference>
<dbReference type="OrthoDB" id="256753at2"/>
<dbReference type="EMBL" id="QURR01000039">
    <property type="protein sequence ID" value="RGE40243.1"/>
    <property type="molecule type" value="Genomic_DNA"/>
</dbReference>
<accession>A0A373F7U9</accession>
<dbReference type="Pfam" id="PF15887">
    <property type="entry name" value="Peptidase_Mx"/>
    <property type="match status" value="1"/>
</dbReference>
<evidence type="ECO:0000313" key="3">
    <source>
        <dbReference type="Proteomes" id="UP000261948"/>
    </source>
</evidence>
<dbReference type="AlphaFoldDB" id="A0A373F7U9"/>
<evidence type="ECO:0000259" key="1">
    <source>
        <dbReference type="Pfam" id="PF10005"/>
    </source>
</evidence>
<gene>
    <name evidence="2" type="ORF">DZC30_20645</name>
</gene>
<keyword evidence="3" id="KW-1185">Reference proteome</keyword>
<evidence type="ECO:0000313" key="2">
    <source>
        <dbReference type="EMBL" id="RGE40243.1"/>
    </source>
</evidence>
<organism evidence="2 3">
    <name type="scientific">Comamonas testosteroni</name>
    <name type="common">Pseudomonas testosteroni</name>
    <dbReference type="NCBI Taxonomy" id="285"/>
    <lineage>
        <taxon>Bacteria</taxon>
        <taxon>Pseudomonadati</taxon>
        <taxon>Pseudomonadota</taxon>
        <taxon>Betaproteobacteria</taxon>
        <taxon>Burkholderiales</taxon>
        <taxon>Comamonadaceae</taxon>
        <taxon>Comamonas</taxon>
    </lineage>
</organism>
<dbReference type="Pfam" id="PF10005">
    <property type="entry name" value="Zn_ribbon_DZR_6"/>
    <property type="match status" value="1"/>
</dbReference>
<protein>
    <recommendedName>
        <fullName evidence="1">Zinc-ribbon domain-containing protein</fullName>
    </recommendedName>
</protein>
<reference evidence="2 3" key="1">
    <citation type="submission" date="2018-08" db="EMBL/GenBank/DDBJ databases">
        <title>Comamonas testosteroni strain SWCO2.</title>
        <authorList>
            <person name="Jiang N."/>
            <person name="Zhang X.Z."/>
        </authorList>
    </citation>
    <scope>NUCLEOTIDE SEQUENCE [LARGE SCALE GENOMIC DNA]</scope>
    <source>
        <strain evidence="2 3">SWCO2</strain>
    </source>
</reference>
<dbReference type="PIRSF" id="PIRSF012641">
    <property type="entry name" value="UCP012641"/>
    <property type="match status" value="1"/>
</dbReference>
<comment type="caution">
    <text evidence="2">The sequence shown here is derived from an EMBL/GenBank/DDBJ whole genome shotgun (WGS) entry which is preliminary data.</text>
</comment>
<name>A0A373F7U9_COMTE</name>
<dbReference type="Gene3D" id="3.40.390.70">
    <property type="match status" value="1"/>
</dbReference>
<dbReference type="InterPro" id="IPR011201">
    <property type="entry name" value="Zinc-ribbon_6_bact"/>
</dbReference>
<dbReference type="Proteomes" id="UP000261948">
    <property type="component" value="Unassembled WGS sequence"/>
</dbReference>